<keyword evidence="1" id="KW-1133">Transmembrane helix</keyword>
<evidence type="ECO:0000256" key="1">
    <source>
        <dbReference type="SAM" id="Phobius"/>
    </source>
</evidence>
<dbReference type="GeneID" id="130509975"/>
<dbReference type="Pfam" id="PF13456">
    <property type="entry name" value="RVT_3"/>
    <property type="match status" value="1"/>
</dbReference>
<dbReference type="Proteomes" id="UP000504610">
    <property type="component" value="Chromosome 3"/>
</dbReference>
<accession>A0A9W3DFT7</accession>
<name>A0A9W3DFT7_RAPSA</name>
<sequence length="264" mass="29184">MCTRSGDRETTLHLFFHCRFAQEVWLQVPWESTFDSSLSTSFVDELTSASRRRLLLPTGITINIFPWIIWFLWISRNQLTFERRKSTPSETVSKALRAALEWEHAQPPVAATIHRNHRLSQPIDLSPSTMICNTDGAWRVESRQAGTGWIFTSPTGAITRGGKSHLNVSSALMAEALAVRDALMHASALGFTSIWLRSDAQALTKAINSNQGPTELHGVLSDIASISSSSFDFCSFSFVSREMNGPADLIAKAHLVLANSSAVH</sequence>
<dbReference type="InterPro" id="IPR036397">
    <property type="entry name" value="RNaseH_sf"/>
</dbReference>
<dbReference type="InterPro" id="IPR052929">
    <property type="entry name" value="RNase_H-like_EbsB-rel"/>
</dbReference>
<dbReference type="InterPro" id="IPR044730">
    <property type="entry name" value="RNase_H-like_dom_plant"/>
</dbReference>
<protein>
    <submittedName>
        <fullName evidence="4">Uncharacterized protein LOC130509975</fullName>
    </submittedName>
</protein>
<evidence type="ECO:0000313" key="3">
    <source>
        <dbReference type="Proteomes" id="UP000504610"/>
    </source>
</evidence>
<keyword evidence="1" id="KW-0812">Transmembrane</keyword>
<proteinExistence type="predicted"/>
<dbReference type="SUPFAM" id="SSF53098">
    <property type="entry name" value="Ribonuclease H-like"/>
    <property type="match status" value="1"/>
</dbReference>
<evidence type="ECO:0000313" key="4">
    <source>
        <dbReference type="RefSeq" id="XP_056862293.1"/>
    </source>
</evidence>
<dbReference type="InterPro" id="IPR012337">
    <property type="entry name" value="RNaseH-like_sf"/>
</dbReference>
<dbReference type="PANTHER" id="PTHR47074:SF49">
    <property type="entry name" value="POLYNUCLEOTIDYL TRANSFERASE, RIBONUCLEASE H-LIKE SUPERFAMILY PROTEIN"/>
    <property type="match status" value="1"/>
</dbReference>
<feature type="transmembrane region" description="Helical" evidence="1">
    <location>
        <begin position="54"/>
        <end position="74"/>
    </location>
</feature>
<dbReference type="GO" id="GO:0003676">
    <property type="term" value="F:nucleic acid binding"/>
    <property type="evidence" value="ECO:0007669"/>
    <property type="project" value="InterPro"/>
</dbReference>
<gene>
    <name evidence="4" type="primary">LOC130509975</name>
</gene>
<keyword evidence="3" id="KW-1185">Reference proteome</keyword>
<keyword evidence="1" id="KW-0472">Membrane</keyword>
<dbReference type="RefSeq" id="XP_056862293.1">
    <property type="nucleotide sequence ID" value="XM_057006313.1"/>
</dbReference>
<dbReference type="AlphaFoldDB" id="A0A9W3DFT7"/>
<feature type="domain" description="RNase H type-1" evidence="2">
    <location>
        <begin position="133"/>
        <end position="253"/>
    </location>
</feature>
<dbReference type="OrthoDB" id="1113557at2759"/>
<organism evidence="3 4">
    <name type="scientific">Raphanus sativus</name>
    <name type="common">Radish</name>
    <name type="synonym">Raphanus raphanistrum var. sativus</name>
    <dbReference type="NCBI Taxonomy" id="3726"/>
    <lineage>
        <taxon>Eukaryota</taxon>
        <taxon>Viridiplantae</taxon>
        <taxon>Streptophyta</taxon>
        <taxon>Embryophyta</taxon>
        <taxon>Tracheophyta</taxon>
        <taxon>Spermatophyta</taxon>
        <taxon>Magnoliopsida</taxon>
        <taxon>eudicotyledons</taxon>
        <taxon>Gunneridae</taxon>
        <taxon>Pentapetalae</taxon>
        <taxon>rosids</taxon>
        <taxon>malvids</taxon>
        <taxon>Brassicales</taxon>
        <taxon>Brassicaceae</taxon>
        <taxon>Brassiceae</taxon>
        <taxon>Raphanus</taxon>
    </lineage>
</organism>
<dbReference type="GO" id="GO:0004523">
    <property type="term" value="F:RNA-DNA hybrid ribonuclease activity"/>
    <property type="evidence" value="ECO:0007669"/>
    <property type="project" value="InterPro"/>
</dbReference>
<evidence type="ECO:0000259" key="2">
    <source>
        <dbReference type="Pfam" id="PF13456"/>
    </source>
</evidence>
<dbReference type="CDD" id="cd06222">
    <property type="entry name" value="RNase_H_like"/>
    <property type="match status" value="1"/>
</dbReference>
<reference evidence="3" key="1">
    <citation type="journal article" date="2019" name="Database">
        <title>The radish genome database (RadishGD): an integrated information resource for radish genomics.</title>
        <authorList>
            <person name="Yu H.J."/>
            <person name="Baek S."/>
            <person name="Lee Y.J."/>
            <person name="Cho A."/>
            <person name="Mun J.H."/>
        </authorList>
    </citation>
    <scope>NUCLEOTIDE SEQUENCE [LARGE SCALE GENOMIC DNA]</scope>
    <source>
        <strain evidence="3">cv. WK10039</strain>
    </source>
</reference>
<dbReference type="KEGG" id="rsz:130509975"/>
<dbReference type="InterPro" id="IPR002156">
    <property type="entry name" value="RNaseH_domain"/>
</dbReference>
<dbReference type="PANTHER" id="PTHR47074">
    <property type="entry name" value="BNAC02G40300D PROTEIN"/>
    <property type="match status" value="1"/>
</dbReference>
<reference evidence="4" key="2">
    <citation type="submission" date="2025-08" db="UniProtKB">
        <authorList>
            <consortium name="RefSeq"/>
        </authorList>
    </citation>
    <scope>IDENTIFICATION</scope>
    <source>
        <tissue evidence="4">Leaf</tissue>
    </source>
</reference>
<dbReference type="Gene3D" id="3.30.420.10">
    <property type="entry name" value="Ribonuclease H-like superfamily/Ribonuclease H"/>
    <property type="match status" value="1"/>
</dbReference>